<feature type="transmembrane region" description="Helical" evidence="5">
    <location>
        <begin position="146"/>
        <end position="166"/>
    </location>
</feature>
<feature type="transmembrane region" description="Helical" evidence="5">
    <location>
        <begin position="218"/>
        <end position="241"/>
    </location>
</feature>
<dbReference type="CDD" id="cd17370">
    <property type="entry name" value="MFS_MJ1317_like"/>
    <property type="match status" value="1"/>
</dbReference>
<dbReference type="InterPro" id="IPR011701">
    <property type="entry name" value="MFS"/>
</dbReference>
<evidence type="ECO:0000313" key="7">
    <source>
        <dbReference type="EMBL" id="AOW14043.1"/>
    </source>
</evidence>
<feature type="transmembrane region" description="Helical" evidence="5">
    <location>
        <begin position="283"/>
        <end position="300"/>
    </location>
</feature>
<keyword evidence="3 5" id="KW-1133">Transmembrane helix</keyword>
<dbReference type="EMBL" id="LVWD01000001">
    <property type="protein sequence ID" value="OAD43994.1"/>
    <property type="molecule type" value="Genomic_DNA"/>
</dbReference>
<feature type="transmembrane region" description="Helical" evidence="5">
    <location>
        <begin position="247"/>
        <end position="271"/>
    </location>
</feature>
<dbReference type="GO" id="GO:0022857">
    <property type="term" value="F:transmembrane transporter activity"/>
    <property type="evidence" value="ECO:0007669"/>
    <property type="project" value="InterPro"/>
</dbReference>
<sequence length="396" mass="41573">MNNPLPSKRRLPRSIWALGLVSLLMDVSSEAIHSLLPVFMATVLGASMLTIGLLEGAAEATALIVKVFSGALSDWWGRRKPLAVLGYGLGALSKPLFALAGGMGLIVTARLLDRVGKGIRGAPRDALVADIAPLEMRGAAFGLRQSLDTAGAFIGPLLAMGLMLLWANDFRAVFWAATVPALLCVLLLIGGVKEPERTPGAVRSNPIRRENLKRLSSAYWWVVAIGAVFTLARFSEAFLVLRAQQGGLPLAAAPMVLIALNLVFSAGAYPLGKLSDSVSHTKLLIAGLLALIAADGLLALSNSGVLFWLGIALWGLHMALTQGLLATMVANAAPTDLRGTAFGMFNLVCGLSVLLASALAGWLWDSMGASSTFLAGMVFGALSLLGLAWRHHHQTG</sequence>
<dbReference type="Proteomes" id="UP000185657">
    <property type="component" value="Unassembled WGS sequence"/>
</dbReference>
<dbReference type="OrthoDB" id="9803985at2"/>
<evidence type="ECO:0000256" key="1">
    <source>
        <dbReference type="ARBA" id="ARBA00004141"/>
    </source>
</evidence>
<dbReference type="KEGG" id="hyl:LPB072_15565"/>
<feature type="transmembrane region" description="Helical" evidence="5">
    <location>
        <begin position="306"/>
        <end position="330"/>
    </location>
</feature>
<reference evidence="7 10" key="2">
    <citation type="submission" date="2016-10" db="EMBL/GenBank/DDBJ databases">
        <title>Hydorgenophaga sp. LPB0072 isolated from gastropod.</title>
        <authorList>
            <person name="Kim E."/>
            <person name="Yi H."/>
        </authorList>
    </citation>
    <scope>NUCLEOTIDE SEQUENCE [LARGE SCALE GENOMIC DNA]</scope>
    <source>
        <strain evidence="7 10">LPB0072</strain>
    </source>
</reference>
<evidence type="ECO:0000256" key="2">
    <source>
        <dbReference type="ARBA" id="ARBA00022692"/>
    </source>
</evidence>
<evidence type="ECO:0000256" key="5">
    <source>
        <dbReference type="SAM" id="Phobius"/>
    </source>
</evidence>
<evidence type="ECO:0000313" key="9">
    <source>
        <dbReference type="Proteomes" id="UP000185657"/>
    </source>
</evidence>
<evidence type="ECO:0000259" key="6">
    <source>
        <dbReference type="PROSITE" id="PS50850"/>
    </source>
</evidence>
<dbReference type="RefSeq" id="WP_066084047.1">
    <property type="nucleotide sequence ID" value="NZ_CP017476.1"/>
</dbReference>
<dbReference type="PANTHER" id="PTHR23518">
    <property type="entry name" value="C-METHYLTRANSFERASE"/>
    <property type="match status" value="1"/>
</dbReference>
<accession>A0A162T728</accession>
<dbReference type="InterPro" id="IPR020846">
    <property type="entry name" value="MFS_dom"/>
</dbReference>
<evidence type="ECO:0000313" key="10">
    <source>
        <dbReference type="Proteomes" id="UP000185680"/>
    </source>
</evidence>
<dbReference type="PROSITE" id="PS00216">
    <property type="entry name" value="SUGAR_TRANSPORT_1"/>
    <property type="match status" value="1"/>
</dbReference>
<gene>
    <name evidence="7" type="ORF">LPB072_15565</name>
    <name evidence="8" type="ORF">LPB72_00250</name>
</gene>
<feature type="transmembrane region" description="Helical" evidence="5">
    <location>
        <begin position="95"/>
        <end position="112"/>
    </location>
</feature>
<keyword evidence="4 5" id="KW-0472">Membrane</keyword>
<dbReference type="InterPro" id="IPR036259">
    <property type="entry name" value="MFS_trans_sf"/>
</dbReference>
<dbReference type="AlphaFoldDB" id="A0A162T728"/>
<dbReference type="EMBL" id="CP017476">
    <property type="protein sequence ID" value="AOW14043.1"/>
    <property type="molecule type" value="Genomic_DNA"/>
</dbReference>
<feature type="domain" description="Major facilitator superfamily (MFS) profile" evidence="6">
    <location>
        <begin position="14"/>
        <end position="395"/>
    </location>
</feature>
<dbReference type="GO" id="GO:0016020">
    <property type="term" value="C:membrane"/>
    <property type="evidence" value="ECO:0007669"/>
    <property type="project" value="UniProtKB-SubCell"/>
</dbReference>
<feature type="transmembrane region" description="Helical" evidence="5">
    <location>
        <begin position="342"/>
        <end position="364"/>
    </location>
</feature>
<evidence type="ECO:0000256" key="3">
    <source>
        <dbReference type="ARBA" id="ARBA00022989"/>
    </source>
</evidence>
<name>A0A162T728_9BURK</name>
<protein>
    <submittedName>
        <fullName evidence="7">MFS transporter</fullName>
    </submittedName>
</protein>
<dbReference type="PROSITE" id="PS50850">
    <property type="entry name" value="MFS"/>
    <property type="match status" value="1"/>
</dbReference>
<proteinExistence type="predicted"/>
<dbReference type="STRING" id="1763535.LPB072_15565"/>
<feature type="transmembrane region" description="Helical" evidence="5">
    <location>
        <begin position="370"/>
        <end position="389"/>
    </location>
</feature>
<organism evidence="7 10">
    <name type="scientific">Hydrogenophaga crassostreae</name>
    <dbReference type="NCBI Taxonomy" id="1763535"/>
    <lineage>
        <taxon>Bacteria</taxon>
        <taxon>Pseudomonadati</taxon>
        <taxon>Pseudomonadota</taxon>
        <taxon>Betaproteobacteria</taxon>
        <taxon>Burkholderiales</taxon>
        <taxon>Comamonadaceae</taxon>
        <taxon>Hydrogenophaga</taxon>
    </lineage>
</organism>
<evidence type="ECO:0000313" key="8">
    <source>
        <dbReference type="EMBL" id="OAD43994.1"/>
    </source>
</evidence>
<dbReference type="InterPro" id="IPR005829">
    <property type="entry name" value="Sugar_transporter_CS"/>
</dbReference>
<keyword evidence="9" id="KW-1185">Reference proteome</keyword>
<evidence type="ECO:0000256" key="4">
    <source>
        <dbReference type="ARBA" id="ARBA00023136"/>
    </source>
</evidence>
<comment type="subcellular location">
    <subcellularLocation>
        <location evidence="1">Membrane</location>
        <topology evidence="1">Multi-pass membrane protein</topology>
    </subcellularLocation>
</comment>
<keyword evidence="2 5" id="KW-0812">Transmembrane</keyword>
<reference evidence="8 9" key="1">
    <citation type="submission" date="2016-02" db="EMBL/GenBank/DDBJ databases">
        <title>Draft genome sequence of Hydrogenophaga sp. LPB0072.</title>
        <authorList>
            <person name="Shin S.-K."/>
            <person name="Yi H."/>
        </authorList>
    </citation>
    <scope>NUCLEOTIDE SEQUENCE [LARGE SCALE GENOMIC DNA]</scope>
    <source>
        <strain evidence="8 9">LPB0072</strain>
    </source>
</reference>
<dbReference type="Pfam" id="PF07690">
    <property type="entry name" value="MFS_1"/>
    <property type="match status" value="1"/>
</dbReference>
<dbReference type="Gene3D" id="1.20.1250.20">
    <property type="entry name" value="MFS general substrate transporter like domains"/>
    <property type="match status" value="1"/>
</dbReference>
<dbReference type="SUPFAM" id="SSF103473">
    <property type="entry name" value="MFS general substrate transporter"/>
    <property type="match status" value="1"/>
</dbReference>
<dbReference type="PANTHER" id="PTHR23518:SF2">
    <property type="entry name" value="MAJOR FACILITATOR SUPERFAMILY TRANSPORTER"/>
    <property type="match status" value="1"/>
</dbReference>
<dbReference type="Proteomes" id="UP000185680">
    <property type="component" value="Chromosome"/>
</dbReference>
<feature type="transmembrane region" description="Helical" evidence="5">
    <location>
        <begin position="172"/>
        <end position="192"/>
    </location>
</feature>